<reference evidence="15" key="1">
    <citation type="journal article" date="2019" name="Science">
        <title>Mutation of a bHLH transcription factor allowed almond domestication.</title>
        <authorList>
            <person name="Sanchez-Perez R."/>
            <person name="Pavan S."/>
            <person name="Mazzeo R."/>
            <person name="Moldovan C."/>
            <person name="Aiese Cigliano R."/>
            <person name="Del Cueto J."/>
            <person name="Ricciardi F."/>
            <person name="Lotti C."/>
            <person name="Ricciardi L."/>
            <person name="Dicenta F."/>
            <person name="Lopez-Marques R.L."/>
            <person name="Lindberg Moller B."/>
        </authorList>
    </citation>
    <scope>NUCLEOTIDE SEQUENCE</scope>
</reference>
<dbReference type="GO" id="GO:0016757">
    <property type="term" value="F:glycosyltransferase activity"/>
    <property type="evidence" value="ECO:0007669"/>
    <property type="project" value="UniProtKB-KW"/>
</dbReference>
<comment type="similarity">
    <text evidence="4 12">Belongs to the glycosyltransferase 77 family.</text>
</comment>
<dbReference type="InterPro" id="IPR005069">
    <property type="entry name" value="Nucl-diP-sugar_transferase"/>
</dbReference>
<keyword evidence="12" id="KW-0333">Golgi apparatus</keyword>
<comment type="similarity">
    <text evidence="3">Belongs to the PP2C family.</text>
</comment>
<keyword evidence="7" id="KW-0460">Magnesium</keyword>
<dbReference type="InterPro" id="IPR044290">
    <property type="entry name" value="RRA1/2/3"/>
</dbReference>
<dbReference type="SUPFAM" id="SSF81606">
    <property type="entry name" value="PP2C-like"/>
    <property type="match status" value="1"/>
</dbReference>
<evidence type="ECO:0000256" key="1">
    <source>
        <dbReference type="ARBA" id="ARBA00001936"/>
    </source>
</evidence>
<keyword evidence="12" id="KW-0808">Transferase</keyword>
<evidence type="ECO:0000256" key="13">
    <source>
        <dbReference type="SAM" id="MobiDB-lite"/>
    </source>
</evidence>
<keyword evidence="12" id="KW-0961">Cell wall biogenesis/degradation</keyword>
<dbReference type="GO" id="GO:0000139">
    <property type="term" value="C:Golgi membrane"/>
    <property type="evidence" value="ECO:0007669"/>
    <property type="project" value="UniProtKB-SubCell"/>
</dbReference>
<evidence type="ECO:0000256" key="5">
    <source>
        <dbReference type="ARBA" id="ARBA00022723"/>
    </source>
</evidence>
<organism evidence="15">
    <name type="scientific">Prunus dulcis</name>
    <name type="common">Almond</name>
    <name type="synonym">Amygdalus dulcis</name>
    <dbReference type="NCBI Taxonomy" id="3755"/>
    <lineage>
        <taxon>Eukaryota</taxon>
        <taxon>Viridiplantae</taxon>
        <taxon>Streptophyta</taxon>
        <taxon>Embryophyta</taxon>
        <taxon>Tracheophyta</taxon>
        <taxon>Spermatophyta</taxon>
        <taxon>Magnoliopsida</taxon>
        <taxon>eudicotyledons</taxon>
        <taxon>Gunneridae</taxon>
        <taxon>Pentapetalae</taxon>
        <taxon>rosids</taxon>
        <taxon>fabids</taxon>
        <taxon>Rosales</taxon>
        <taxon>Rosaceae</taxon>
        <taxon>Amygdaloideae</taxon>
        <taxon>Amygdaleae</taxon>
        <taxon>Prunus</taxon>
    </lineage>
</organism>
<dbReference type="FunFam" id="3.60.40.10:FF:000138">
    <property type="entry name" value="5-azacytidine resistance protein azr1"/>
    <property type="match status" value="1"/>
</dbReference>
<dbReference type="AlphaFoldDB" id="A0A4Y1QST1"/>
<evidence type="ECO:0000256" key="9">
    <source>
        <dbReference type="ARBA" id="ARBA00023211"/>
    </source>
</evidence>
<evidence type="ECO:0000256" key="12">
    <source>
        <dbReference type="RuleBase" id="RU363055"/>
    </source>
</evidence>
<comment type="cofactor">
    <cofactor evidence="2">
        <name>Mg(2+)</name>
        <dbReference type="ChEBI" id="CHEBI:18420"/>
    </cofactor>
</comment>
<evidence type="ECO:0000256" key="6">
    <source>
        <dbReference type="ARBA" id="ARBA00022801"/>
    </source>
</evidence>
<dbReference type="InterPro" id="IPR001932">
    <property type="entry name" value="PPM-type_phosphatase-like_dom"/>
</dbReference>
<keyword evidence="12" id="KW-0735">Signal-anchor</keyword>
<dbReference type="EC" id="2.4.2.-" evidence="12"/>
<evidence type="ECO:0000313" key="15">
    <source>
        <dbReference type="EMBL" id="BBG94933.1"/>
    </source>
</evidence>
<keyword evidence="8" id="KW-0904">Protein phosphatase</keyword>
<keyword evidence="6" id="KW-0378">Hydrolase</keyword>
<proteinExistence type="inferred from homology"/>
<evidence type="ECO:0000259" key="14">
    <source>
        <dbReference type="PROSITE" id="PS51746"/>
    </source>
</evidence>
<dbReference type="GO" id="GO:0004722">
    <property type="term" value="F:protein serine/threonine phosphatase activity"/>
    <property type="evidence" value="ECO:0007669"/>
    <property type="project" value="UniProtKB-EC"/>
</dbReference>
<dbReference type="Pfam" id="PF13672">
    <property type="entry name" value="PP2C_2"/>
    <property type="match status" value="1"/>
</dbReference>
<dbReference type="PANTHER" id="PTHR46581">
    <property type="entry name" value="ARABINOSYLTRANSFERASE RRA3"/>
    <property type="match status" value="1"/>
</dbReference>
<evidence type="ECO:0000256" key="4">
    <source>
        <dbReference type="ARBA" id="ARBA00007033"/>
    </source>
</evidence>
<dbReference type="GO" id="GO:0080147">
    <property type="term" value="P:root hair cell development"/>
    <property type="evidence" value="ECO:0007669"/>
    <property type="project" value="InterPro"/>
</dbReference>
<accession>A0A4Y1QST1</accession>
<evidence type="ECO:0000256" key="3">
    <source>
        <dbReference type="ARBA" id="ARBA00006702"/>
    </source>
</evidence>
<evidence type="ECO:0000256" key="7">
    <source>
        <dbReference type="ARBA" id="ARBA00022842"/>
    </source>
</evidence>
<dbReference type="InterPro" id="IPR036457">
    <property type="entry name" value="PPM-type-like_dom_sf"/>
</dbReference>
<evidence type="ECO:0000256" key="11">
    <source>
        <dbReference type="ARBA" id="ARBA00048336"/>
    </source>
</evidence>
<dbReference type="PROSITE" id="PS51746">
    <property type="entry name" value="PPM_2"/>
    <property type="match status" value="1"/>
</dbReference>
<keyword evidence="12" id="KW-0328">Glycosyltransferase</keyword>
<dbReference type="SMART" id="SM00332">
    <property type="entry name" value="PP2Cc"/>
    <property type="match status" value="1"/>
</dbReference>
<dbReference type="GO" id="GO:0071555">
    <property type="term" value="P:cell wall organization"/>
    <property type="evidence" value="ECO:0007669"/>
    <property type="project" value="UniProtKB-KW"/>
</dbReference>
<comment type="catalytic activity">
    <reaction evidence="11">
        <text>O-phospho-L-threonyl-[protein] + H2O = L-threonyl-[protein] + phosphate</text>
        <dbReference type="Rhea" id="RHEA:47004"/>
        <dbReference type="Rhea" id="RHEA-COMP:11060"/>
        <dbReference type="Rhea" id="RHEA-COMP:11605"/>
        <dbReference type="ChEBI" id="CHEBI:15377"/>
        <dbReference type="ChEBI" id="CHEBI:30013"/>
        <dbReference type="ChEBI" id="CHEBI:43474"/>
        <dbReference type="ChEBI" id="CHEBI:61977"/>
        <dbReference type="EC" id="3.1.3.16"/>
    </reaction>
</comment>
<dbReference type="EMBL" id="AP019297">
    <property type="protein sequence ID" value="BBG94933.1"/>
    <property type="molecule type" value="Genomic_DNA"/>
</dbReference>
<comment type="cofactor">
    <cofactor evidence="1">
        <name>Mn(2+)</name>
        <dbReference type="ChEBI" id="CHEBI:29035"/>
    </cofactor>
</comment>
<comment type="subcellular location">
    <subcellularLocation>
        <location evidence="12">Golgi apparatus membrane</location>
        <topology evidence="12">Single-pass type II membrane protein</topology>
    </subcellularLocation>
</comment>
<dbReference type="Gene3D" id="3.60.40.10">
    <property type="entry name" value="PPM-type phosphatase domain"/>
    <property type="match status" value="2"/>
</dbReference>
<feature type="region of interest" description="Disordered" evidence="13">
    <location>
        <begin position="269"/>
        <end position="292"/>
    </location>
</feature>
<gene>
    <name evidence="15" type="ORF">Prudu_003335</name>
</gene>
<dbReference type="Pfam" id="PF03407">
    <property type="entry name" value="Nucleotid_trans"/>
    <property type="match status" value="1"/>
</dbReference>
<keyword evidence="9" id="KW-0464">Manganese</keyword>
<feature type="non-terminal residue" evidence="15">
    <location>
        <position position="1"/>
    </location>
</feature>
<evidence type="ECO:0000256" key="2">
    <source>
        <dbReference type="ARBA" id="ARBA00001946"/>
    </source>
</evidence>
<evidence type="ECO:0000256" key="10">
    <source>
        <dbReference type="ARBA" id="ARBA00047761"/>
    </source>
</evidence>
<dbReference type="InterPro" id="IPR029044">
    <property type="entry name" value="Nucleotide-diphossugar_trans"/>
</dbReference>
<dbReference type="SUPFAM" id="SSF53448">
    <property type="entry name" value="Nucleotide-diphospho-sugar transferases"/>
    <property type="match status" value="1"/>
</dbReference>
<dbReference type="GO" id="GO:0046872">
    <property type="term" value="F:metal ion binding"/>
    <property type="evidence" value="ECO:0007669"/>
    <property type="project" value="UniProtKB-KW"/>
</dbReference>
<feature type="domain" description="PPM-type phosphatase" evidence="14">
    <location>
        <begin position="300"/>
        <end position="536"/>
    </location>
</feature>
<name>A0A4Y1QST1_PRUDU</name>
<dbReference type="SMART" id="SM00331">
    <property type="entry name" value="PP2C_SIG"/>
    <property type="match status" value="1"/>
</dbReference>
<keyword evidence="5" id="KW-0479">Metal-binding</keyword>
<protein>
    <recommendedName>
        <fullName evidence="12">Glycosyltransferase</fullName>
        <ecNumber evidence="12">2.4.2.-</ecNumber>
    </recommendedName>
</protein>
<dbReference type="PANTHER" id="PTHR46581:SF12">
    <property type="entry name" value="GLYCOSYLTRANSFERASE"/>
    <property type="match status" value="1"/>
</dbReference>
<keyword evidence="12" id="KW-0812">Transmembrane</keyword>
<evidence type="ECO:0000256" key="8">
    <source>
        <dbReference type="ARBA" id="ARBA00022912"/>
    </source>
</evidence>
<sequence length="986" mass="107693">DREICGSLKGKRVGYGGSWCHLTPRLTSSPSSVSYNISGDLGFEELVVRSIVGQEGGLQDSLDGLIGQGKLLFGNSKLFQSRPFSTISDLHAFLSPGTVFAARSDSQLVNQRKNISVVGEISRIISTPSVSGPSLQVCGYHIDCALSEPCQFITRSKFQNKPMAACGSRTVVGGCYPDNFTSRRGLLSMVPESSCTFYNNRKGSDCFQAASMSLKKRGLSNTNAIFGYFIYEVGKRWSNSSPTKGSGSREFHSSSTCLSAGTAQDVSFDNSAPEEQLSSSADSSDQKVTDGKSLKLTSGSYYLPHPDKEETGGEDAHFICVNEQAIGVADGVGGWADLGVNSGLYSRELMSNSVAAVQEEPKGSVDPARVLEKAHSSTKAKGSSTACIIALTEQGIHAINLGDSGFIVVRDGCTVFRSPVQQHDFNFTYQLESGSNGDLPSSGQVFTVPVAPGDVIIAGTDGLFDNLYNNEITAVVVHAIRAGLGPQVTAQKIAALARQRAQDRDRQTPFSTAAQDAGFRYYGGKLDDITVVVSYERGSSTFASLTFSSSSSTRTLISDCDIPSLSLSLTLQERLCTARGKGKEGMAGRRDGSLMRDKTQSFRGSRIVTAIVVGVLLGSVCAFFFPRGFFSSDPPIQSRRFGKLDLQVQDLTEKLRLAEQGKDHAHEQFSVLGKPHKAGPLGTVKGLRTNPTVIPDESVNPRLAKILEDVAVQKELIVALANSNVKAMLEIWFTSIKRVGITNYLVVGLDDEIEEFCIANDVPVYKRDPDDGIDSIAKTGGNHAVSGLKFRILREFLQLGYSVLLSDVDIVYLQNPFNHLYRDSDVESMSDGHNNMTAYGFNDVFDEPSMGWARYAHTMRIWVYNSGFFYIRPTLPSIELLDRVAGRLSKEKAWDQAVFNEELFFPSHPGYDGLHASKRTMDFYLFMNSKVLFKTVRKDANLKKLKPVILHVNYHPDKLPRMKAIMEFYVNGKQDALEPFPEGSQW</sequence>
<comment type="catalytic activity">
    <reaction evidence="10">
        <text>O-phospho-L-seryl-[protein] + H2O = L-seryl-[protein] + phosphate</text>
        <dbReference type="Rhea" id="RHEA:20629"/>
        <dbReference type="Rhea" id="RHEA-COMP:9863"/>
        <dbReference type="Rhea" id="RHEA-COMP:11604"/>
        <dbReference type="ChEBI" id="CHEBI:15377"/>
        <dbReference type="ChEBI" id="CHEBI:29999"/>
        <dbReference type="ChEBI" id="CHEBI:43474"/>
        <dbReference type="ChEBI" id="CHEBI:83421"/>
        <dbReference type="EC" id="3.1.3.16"/>
    </reaction>
</comment>